<organism evidence="4 5">
    <name type="scientific">Arachis hypogaea</name>
    <name type="common">Peanut</name>
    <dbReference type="NCBI Taxonomy" id="3818"/>
    <lineage>
        <taxon>Eukaryota</taxon>
        <taxon>Viridiplantae</taxon>
        <taxon>Streptophyta</taxon>
        <taxon>Embryophyta</taxon>
        <taxon>Tracheophyta</taxon>
        <taxon>Spermatophyta</taxon>
        <taxon>Magnoliopsida</taxon>
        <taxon>eudicotyledons</taxon>
        <taxon>Gunneridae</taxon>
        <taxon>Pentapetalae</taxon>
        <taxon>rosids</taxon>
        <taxon>fabids</taxon>
        <taxon>Fabales</taxon>
        <taxon>Fabaceae</taxon>
        <taxon>Papilionoideae</taxon>
        <taxon>50 kb inversion clade</taxon>
        <taxon>dalbergioids sensu lato</taxon>
        <taxon>Dalbergieae</taxon>
        <taxon>Pterocarpus clade</taxon>
        <taxon>Arachis</taxon>
    </lineage>
</organism>
<dbReference type="AlphaFoldDB" id="A0A444Z3H5"/>
<dbReference type="PANTHER" id="PTHR32295">
    <property type="entry name" value="IQ-DOMAIN 5-RELATED"/>
    <property type="match status" value="1"/>
</dbReference>
<feature type="compositionally biased region" description="Polar residues" evidence="3">
    <location>
        <begin position="109"/>
        <end position="125"/>
    </location>
</feature>
<reference evidence="4 5" key="1">
    <citation type="submission" date="2019-01" db="EMBL/GenBank/DDBJ databases">
        <title>Sequencing of cultivated peanut Arachis hypogaea provides insights into genome evolution and oil improvement.</title>
        <authorList>
            <person name="Chen X."/>
        </authorList>
    </citation>
    <scope>NUCLEOTIDE SEQUENCE [LARGE SCALE GENOMIC DNA]</scope>
    <source>
        <strain evidence="5">cv. Fuhuasheng</strain>
        <tissue evidence="4">Leaves</tissue>
    </source>
</reference>
<evidence type="ECO:0000256" key="2">
    <source>
        <dbReference type="ARBA" id="ARBA00024341"/>
    </source>
</evidence>
<feature type="compositionally biased region" description="Polar residues" evidence="3">
    <location>
        <begin position="327"/>
        <end position="343"/>
    </location>
</feature>
<proteinExistence type="inferred from homology"/>
<gene>
    <name evidence="4" type="ORF">Ahy_B05g076574</name>
</gene>
<name>A0A444Z3H5_ARAHY</name>
<evidence type="ECO:0000313" key="5">
    <source>
        <dbReference type="Proteomes" id="UP000289738"/>
    </source>
</evidence>
<protein>
    <recommendedName>
        <fullName evidence="6">DUF4005 domain-containing protein</fullName>
    </recommendedName>
</protein>
<evidence type="ECO:0000256" key="1">
    <source>
        <dbReference type="ARBA" id="ARBA00022860"/>
    </source>
</evidence>
<dbReference type="GO" id="GO:0005516">
    <property type="term" value="F:calmodulin binding"/>
    <property type="evidence" value="ECO:0007669"/>
    <property type="project" value="UniProtKB-KW"/>
</dbReference>
<keyword evidence="1" id="KW-0112">Calmodulin-binding</keyword>
<sequence>MHLNYEIGPEAVNFGPEAGKRQERKLNPRRSHGYKLTLSENFPSKRRKPFHLSQRKTLSSHSAHKENHVTLLEENPHRYHPQLVIDHPQLARHHPQKTLLHRESKLTTDPHSPLTATHHSPLTTDCRSKLSRPLALIVARHPDHSSTFVVSALTITGHHRRICAHCRCSTKLSLLSPLHLTLVVSVPTVTARLASSFSLLTIVEKARQALRALRAVVRLQAIFHGRLARKQVAVTLRCMQALVRVQARVRARNERNSPEGKAVQTLLDQYRNQADPIKEAKLFVVKVEGEKENPHRHHPQLVIDHPQLARHHPQKTLLHRESKLTTDPHSPLTATHHSPLTTDCRSKLSRPLALIVARRPDRSSTFVVSALTITGHHRRICAHCRRSTKLSLLSPLHLTLVVSMPTVAARLASSFSLLTIVEKARQALRALRAVVRLQAIFCGRLARKQATITLRCMQALVRVQARVRARNVRNSPEGKAVQTLLDQYRNQADPIKEAELFVVKVEGEIGLKSVAYSEERKLKTVAFGPRLHHLKSVAYSQTPKA</sequence>
<keyword evidence="5" id="KW-1185">Reference proteome</keyword>
<comment type="similarity">
    <text evidence="2">Belongs to the IQD family.</text>
</comment>
<feature type="compositionally biased region" description="Basic residues" evidence="3">
    <location>
        <begin position="45"/>
        <end position="54"/>
    </location>
</feature>
<dbReference type="Proteomes" id="UP000289738">
    <property type="component" value="Chromosome B05"/>
</dbReference>
<evidence type="ECO:0000256" key="3">
    <source>
        <dbReference type="SAM" id="MobiDB-lite"/>
    </source>
</evidence>
<feature type="region of interest" description="Disordered" evidence="3">
    <location>
        <begin position="14"/>
        <end position="33"/>
    </location>
</feature>
<feature type="region of interest" description="Disordered" evidence="3">
    <location>
        <begin position="325"/>
        <end position="344"/>
    </location>
</feature>
<feature type="region of interest" description="Disordered" evidence="3">
    <location>
        <begin position="105"/>
        <end position="125"/>
    </location>
</feature>
<dbReference type="PANTHER" id="PTHR32295:SF126">
    <property type="entry name" value="PROTEIN IQ-DOMAIN 8"/>
    <property type="match status" value="1"/>
</dbReference>
<comment type="caution">
    <text evidence="4">The sequence shown here is derived from an EMBL/GenBank/DDBJ whole genome shotgun (WGS) entry which is preliminary data.</text>
</comment>
<dbReference type="EMBL" id="SDMP01000015">
    <property type="protein sequence ID" value="RYR08743.1"/>
    <property type="molecule type" value="Genomic_DNA"/>
</dbReference>
<evidence type="ECO:0008006" key="6">
    <source>
        <dbReference type="Google" id="ProtNLM"/>
    </source>
</evidence>
<dbReference type="PROSITE" id="PS50096">
    <property type="entry name" value="IQ"/>
    <property type="match status" value="2"/>
</dbReference>
<evidence type="ECO:0000313" key="4">
    <source>
        <dbReference type="EMBL" id="RYR08743.1"/>
    </source>
</evidence>
<feature type="region of interest" description="Disordered" evidence="3">
    <location>
        <begin position="45"/>
        <end position="65"/>
    </location>
</feature>
<accession>A0A444Z3H5</accession>